<evidence type="ECO:0000256" key="1">
    <source>
        <dbReference type="ARBA" id="ARBA00004418"/>
    </source>
</evidence>
<dbReference type="PANTHER" id="PTHR43649">
    <property type="entry name" value="ARABINOSE-BINDING PROTEIN-RELATED"/>
    <property type="match status" value="1"/>
</dbReference>
<dbReference type="Gene3D" id="3.40.190.10">
    <property type="entry name" value="Periplasmic binding protein-like II"/>
    <property type="match status" value="1"/>
</dbReference>
<accession>A0A8J3EC22</accession>
<sequence>MAAIGGTTRREVLRAGVAGAAAAALAAPAVHGQAAGGRLTVGFWDHWVPTGNDAMRQIVNEWAQRNRVDVQLEFITSVGNKLLLTIAAEAQARRGHDILAFSTWLIHDHHRLLEPVDDVMGRLIGAYGPVNPASEYLAKVEGRWHGIPATSGSQYKGSAARIDLMKQHAGIDVQAMYPAETRLGPGADQWNWETFLRAADACNKAGFPFALPAGTFSDATDWIGALFRCYGAEMVDARGNITIRNNDKLRQALEYSVRLFQHIPNEMFAADDATNNRALIAGRSALIFNPPSAWAVAKRDAPQVAEQTWHFPSPKGPAGHFVPHLPFFWGIWSFAQNKPAAKALLEHLSQRDQVAKMVAASDGYDIPPFATLTDLDTWATVGPPRGTVFNYPVKPHHNAEPNIAYAPAPPEIAVQMYQQGIQAKMIARLVQNREPMDRVLAWAEREVEGFKRG</sequence>
<dbReference type="AlphaFoldDB" id="A0A8J3EC22"/>
<dbReference type="EMBL" id="BMKS01000011">
    <property type="protein sequence ID" value="GGG42715.1"/>
    <property type="molecule type" value="Genomic_DNA"/>
</dbReference>
<protein>
    <submittedName>
        <fullName evidence="3">ABC transporter substrate-binding protein</fullName>
    </submittedName>
</protein>
<name>A0A8J3EC22_9PROT</name>
<comment type="subcellular location">
    <subcellularLocation>
        <location evidence="1">Periplasm</location>
    </subcellularLocation>
</comment>
<evidence type="ECO:0000313" key="4">
    <source>
        <dbReference type="Proteomes" id="UP000597507"/>
    </source>
</evidence>
<evidence type="ECO:0000313" key="3">
    <source>
        <dbReference type="EMBL" id="GGG42715.1"/>
    </source>
</evidence>
<comment type="similarity">
    <text evidence="2">Belongs to the bacterial solute-binding protein 1 family.</text>
</comment>
<dbReference type="Pfam" id="PF13416">
    <property type="entry name" value="SBP_bac_8"/>
    <property type="match status" value="1"/>
</dbReference>
<dbReference type="InterPro" id="IPR006311">
    <property type="entry name" value="TAT_signal"/>
</dbReference>
<gene>
    <name evidence="3" type="ORF">GCM10010964_32760</name>
</gene>
<dbReference type="InterPro" id="IPR006059">
    <property type="entry name" value="SBP"/>
</dbReference>
<comment type="caution">
    <text evidence="3">The sequence shown here is derived from an EMBL/GenBank/DDBJ whole genome shotgun (WGS) entry which is preliminary data.</text>
</comment>
<organism evidence="3 4">
    <name type="scientific">Caldovatus sediminis</name>
    <dbReference type="NCBI Taxonomy" id="2041189"/>
    <lineage>
        <taxon>Bacteria</taxon>
        <taxon>Pseudomonadati</taxon>
        <taxon>Pseudomonadota</taxon>
        <taxon>Alphaproteobacteria</taxon>
        <taxon>Acetobacterales</taxon>
        <taxon>Roseomonadaceae</taxon>
        <taxon>Caldovatus</taxon>
    </lineage>
</organism>
<dbReference type="Proteomes" id="UP000597507">
    <property type="component" value="Unassembled WGS sequence"/>
</dbReference>
<dbReference type="SUPFAM" id="SSF53850">
    <property type="entry name" value="Periplasmic binding protein-like II"/>
    <property type="match status" value="1"/>
</dbReference>
<dbReference type="RefSeq" id="WP_188902159.1">
    <property type="nucleotide sequence ID" value="NZ_BMKS01000011.1"/>
</dbReference>
<dbReference type="PROSITE" id="PS51318">
    <property type="entry name" value="TAT"/>
    <property type="match status" value="1"/>
</dbReference>
<dbReference type="PANTHER" id="PTHR43649:SF30">
    <property type="entry name" value="ABC TRANSPORTER SUBSTRATE-BINDING PROTEIN"/>
    <property type="match status" value="1"/>
</dbReference>
<proteinExistence type="inferred from homology"/>
<dbReference type="GO" id="GO:0042597">
    <property type="term" value="C:periplasmic space"/>
    <property type="evidence" value="ECO:0007669"/>
    <property type="project" value="UniProtKB-SubCell"/>
</dbReference>
<keyword evidence="4" id="KW-1185">Reference proteome</keyword>
<evidence type="ECO:0000256" key="2">
    <source>
        <dbReference type="ARBA" id="ARBA00008520"/>
    </source>
</evidence>
<reference evidence="3 4" key="1">
    <citation type="journal article" date="2014" name="Int. J. Syst. Evol. Microbiol.">
        <title>Complete genome sequence of Corynebacterium casei LMG S-19264T (=DSM 44701T), isolated from a smear-ripened cheese.</title>
        <authorList>
            <consortium name="US DOE Joint Genome Institute (JGI-PGF)"/>
            <person name="Walter F."/>
            <person name="Albersmeier A."/>
            <person name="Kalinowski J."/>
            <person name="Ruckert C."/>
        </authorList>
    </citation>
    <scope>NUCLEOTIDE SEQUENCE [LARGE SCALE GENOMIC DNA]</scope>
    <source>
        <strain evidence="3 4">CGMCC 1.16330</strain>
    </source>
</reference>
<dbReference type="InterPro" id="IPR050490">
    <property type="entry name" value="Bact_solute-bd_prot1"/>
</dbReference>